<dbReference type="EMBL" id="CP046600">
    <property type="protein sequence ID" value="QUR66955.1"/>
    <property type="molecule type" value="Genomic_DNA"/>
</dbReference>
<dbReference type="GO" id="GO:0006576">
    <property type="term" value="P:biogenic amine metabolic process"/>
    <property type="evidence" value="ECO:0007669"/>
    <property type="project" value="UniProtKB-ARBA"/>
</dbReference>
<dbReference type="SUPFAM" id="SSF54368">
    <property type="entry name" value="Glutamine synthetase, N-terminal domain"/>
    <property type="match status" value="1"/>
</dbReference>
<dbReference type="FunFam" id="3.10.20.70:FF:000015">
    <property type="entry name" value="Putative glutamine synthetase"/>
    <property type="match status" value="1"/>
</dbReference>
<dbReference type="InterPro" id="IPR008146">
    <property type="entry name" value="Gln_synth_cat_dom"/>
</dbReference>
<dbReference type="PANTHER" id="PTHR43785">
    <property type="entry name" value="GAMMA-GLUTAMYLPUTRESCINE SYNTHETASE"/>
    <property type="match status" value="1"/>
</dbReference>
<dbReference type="Gene3D" id="3.10.20.70">
    <property type="entry name" value="Glutamine synthetase, N-terminal domain"/>
    <property type="match status" value="1"/>
</dbReference>
<evidence type="ECO:0000256" key="1">
    <source>
        <dbReference type="ARBA" id="ARBA00009897"/>
    </source>
</evidence>
<dbReference type="GO" id="GO:0004356">
    <property type="term" value="F:glutamine synthetase activity"/>
    <property type="evidence" value="ECO:0007669"/>
    <property type="project" value="InterPro"/>
</dbReference>
<evidence type="ECO:0000313" key="10">
    <source>
        <dbReference type="Proteomes" id="UP000682202"/>
    </source>
</evidence>
<evidence type="ECO:0000256" key="2">
    <source>
        <dbReference type="ARBA" id="ARBA00022598"/>
    </source>
</evidence>
<evidence type="ECO:0000256" key="5">
    <source>
        <dbReference type="PROSITE-ProRule" id="PRU01330"/>
    </source>
</evidence>
<dbReference type="KEGG" id="mspg:F6B93_07470"/>
<feature type="domain" description="GS catalytic" evidence="8">
    <location>
        <begin position="131"/>
        <end position="468"/>
    </location>
</feature>
<keyword evidence="2" id="KW-0436">Ligase</keyword>
<gene>
    <name evidence="9" type="ORF">F6B93_07470</name>
</gene>
<dbReference type="InterPro" id="IPR008147">
    <property type="entry name" value="Gln_synt_N"/>
</dbReference>
<evidence type="ECO:0000259" key="7">
    <source>
        <dbReference type="PROSITE" id="PS51986"/>
    </source>
</evidence>
<proteinExistence type="inferred from homology"/>
<reference evidence="9" key="1">
    <citation type="submission" date="2019-12" db="EMBL/GenBank/DDBJ databases">
        <title>Mycobacterium spongiae sp. nov.</title>
        <authorList>
            <person name="Stinear T."/>
        </authorList>
    </citation>
    <scope>NUCLEOTIDE SEQUENCE</scope>
    <source>
        <strain evidence="9">FSD4b-SM</strain>
    </source>
</reference>
<dbReference type="Proteomes" id="UP000682202">
    <property type="component" value="Chromosome"/>
</dbReference>
<dbReference type="InterPro" id="IPR014746">
    <property type="entry name" value="Gln_synth/guanido_kin_cat_dom"/>
</dbReference>
<comment type="similarity">
    <text evidence="1 5 6">Belongs to the glutamine synthetase family.</text>
</comment>
<keyword evidence="4" id="KW-0067">ATP-binding</keyword>
<evidence type="ECO:0000259" key="8">
    <source>
        <dbReference type="PROSITE" id="PS51987"/>
    </source>
</evidence>
<name>A0A975PWA7_9MYCO</name>
<dbReference type="InterPro" id="IPR036651">
    <property type="entry name" value="Gln_synt_N_sf"/>
</dbReference>
<evidence type="ECO:0000256" key="6">
    <source>
        <dbReference type="RuleBase" id="RU000384"/>
    </source>
</evidence>
<dbReference type="GO" id="GO:0005524">
    <property type="term" value="F:ATP binding"/>
    <property type="evidence" value="ECO:0007669"/>
    <property type="project" value="UniProtKB-KW"/>
</dbReference>
<dbReference type="FunFam" id="3.30.590.10:FF:000005">
    <property type="entry name" value="Probable glutamine synthetase"/>
    <property type="match status" value="1"/>
</dbReference>
<dbReference type="SUPFAM" id="SSF55931">
    <property type="entry name" value="Glutamine synthetase/guanido kinase"/>
    <property type="match status" value="1"/>
</dbReference>
<keyword evidence="3" id="KW-0547">Nucleotide-binding</keyword>
<dbReference type="GO" id="GO:0042402">
    <property type="term" value="P:biogenic amine catabolic process"/>
    <property type="evidence" value="ECO:0007669"/>
    <property type="project" value="UniProtKB-ARBA"/>
</dbReference>
<evidence type="ECO:0000256" key="4">
    <source>
        <dbReference type="ARBA" id="ARBA00022840"/>
    </source>
</evidence>
<dbReference type="PROSITE" id="PS51987">
    <property type="entry name" value="GS_CATALYTIC"/>
    <property type="match status" value="1"/>
</dbReference>
<dbReference type="PANTHER" id="PTHR43785:SF12">
    <property type="entry name" value="TYPE-1 GLUTAMINE SYNTHETASE 2"/>
    <property type="match status" value="1"/>
</dbReference>
<keyword evidence="10" id="KW-1185">Reference proteome</keyword>
<dbReference type="Gene3D" id="3.30.590.10">
    <property type="entry name" value="Glutamine synthetase/guanido kinase, catalytic domain"/>
    <property type="match status" value="1"/>
</dbReference>
<accession>A0A975PWA7</accession>
<dbReference type="GO" id="GO:0006542">
    <property type="term" value="P:glutamine biosynthetic process"/>
    <property type="evidence" value="ECO:0007669"/>
    <property type="project" value="InterPro"/>
</dbReference>
<evidence type="ECO:0000313" key="9">
    <source>
        <dbReference type="EMBL" id="QUR66955.1"/>
    </source>
</evidence>
<evidence type="ECO:0000256" key="3">
    <source>
        <dbReference type="ARBA" id="ARBA00022741"/>
    </source>
</evidence>
<dbReference type="AlphaFoldDB" id="A0A975PWA7"/>
<dbReference type="SMART" id="SM01230">
    <property type="entry name" value="Gln-synt_C"/>
    <property type="match status" value="1"/>
</dbReference>
<sequence length="468" mass="51012">MEREPDASTGFDSRALPWAELDRLVQADEVDTVIVAFTDMQGRLAGKRVSSRLFVDEVATHGAECCSYLLAVDVDLNTVPGYAMSSWDTGYGDMVMMPDLTTLRLIPWLPGTALVIADLSWADGSAVAAAPRTILGRQLARLTERGLIADVATELEFIVFDEPYRHAWASGYRGLTPASDYNIDYSIVASSRMEPLLRDIRLGMQGAGLRFEAVKGECNDGQQEIGFRYDEAMVTCDNHAVYKNGAKEIADQHGKSLTFMAKYDEREGNSCHIHLSLRAVDGTGGGSAVFADSTRPHGMSPMFRSFVAGQLATLREFTLCYAPNINSYKRFADGSFAPTALAWGLDNRTCALRVVGHGHSMRVECRVPGGDVNQYLAVAALVAGGLYGIEQGLELAEPCSGNAYEDSSVQRLPTTLADAAAEFEASELAREAFGDDVVEHYLNNARVELAAFNAAVTDWERIRGFERL</sequence>
<organism evidence="9 10">
    <name type="scientific">Mycobacterium spongiae</name>
    <dbReference type="NCBI Taxonomy" id="886343"/>
    <lineage>
        <taxon>Bacteria</taxon>
        <taxon>Bacillati</taxon>
        <taxon>Actinomycetota</taxon>
        <taxon>Actinomycetes</taxon>
        <taxon>Mycobacteriales</taxon>
        <taxon>Mycobacteriaceae</taxon>
        <taxon>Mycobacterium</taxon>
    </lineage>
</organism>
<protein>
    <submittedName>
        <fullName evidence="9">Glutamine synthetase</fullName>
    </submittedName>
</protein>
<dbReference type="PROSITE" id="PS51986">
    <property type="entry name" value="GS_BETA_GRASP"/>
    <property type="match status" value="1"/>
</dbReference>
<dbReference type="RefSeq" id="WP_211698522.1">
    <property type="nucleotide sequence ID" value="NZ_CP046600.1"/>
</dbReference>
<feature type="domain" description="GS beta-grasp" evidence="7">
    <location>
        <begin position="28"/>
        <end position="124"/>
    </location>
</feature>
<dbReference type="Pfam" id="PF00120">
    <property type="entry name" value="Gln-synt_C"/>
    <property type="match status" value="1"/>
</dbReference>